<dbReference type="AlphaFoldDB" id="A0A011UAY8"/>
<sequence>MIGDLQAGDTTPREHLPQTAQLQRASVVSDVRHKDRDHIFAIGDHIGPLEMAKALAGSSLWLSLRRIMFLQVVDNGLPQLLTSIRHALFLDHPLPQIIPPWIRKALLLDQSDVLPWPQRCQVFHTGSQMVEIVTRQTSRF</sequence>
<name>A0A011UAY8_9HYPH</name>
<reference evidence="1 2" key="1">
    <citation type="submission" date="2014-02" db="EMBL/GenBank/DDBJ databases">
        <title>Aquamicrobium defluvii Genome sequencing.</title>
        <authorList>
            <person name="Wang X."/>
        </authorList>
    </citation>
    <scope>NUCLEOTIDE SEQUENCE [LARGE SCALE GENOMIC DNA]</scope>
    <source>
        <strain evidence="1 2">W13Z1</strain>
    </source>
</reference>
<dbReference type="EMBL" id="JENY01000027">
    <property type="protein sequence ID" value="EXL03063.1"/>
    <property type="molecule type" value="Genomic_DNA"/>
</dbReference>
<evidence type="ECO:0000313" key="2">
    <source>
        <dbReference type="Proteomes" id="UP000019849"/>
    </source>
</evidence>
<accession>A0A011UAY8</accession>
<gene>
    <name evidence="1" type="ORF">BG36_13095</name>
</gene>
<organism evidence="1 2">
    <name type="scientific">Aquamicrobium defluvii</name>
    <dbReference type="NCBI Taxonomy" id="69279"/>
    <lineage>
        <taxon>Bacteria</taxon>
        <taxon>Pseudomonadati</taxon>
        <taxon>Pseudomonadota</taxon>
        <taxon>Alphaproteobacteria</taxon>
        <taxon>Hyphomicrobiales</taxon>
        <taxon>Phyllobacteriaceae</taxon>
        <taxon>Aquamicrobium</taxon>
    </lineage>
</organism>
<dbReference type="HOGENOM" id="CLU_1830965_0_0_5"/>
<dbReference type="Proteomes" id="UP000019849">
    <property type="component" value="Unassembled WGS sequence"/>
</dbReference>
<protein>
    <submittedName>
        <fullName evidence="1">Uncharacterized protein</fullName>
    </submittedName>
</protein>
<proteinExistence type="predicted"/>
<evidence type="ECO:0000313" key="1">
    <source>
        <dbReference type="EMBL" id="EXL03063.1"/>
    </source>
</evidence>
<comment type="caution">
    <text evidence="1">The sequence shown here is derived from an EMBL/GenBank/DDBJ whole genome shotgun (WGS) entry which is preliminary data.</text>
</comment>